<evidence type="ECO:0000313" key="1">
    <source>
        <dbReference type="EMBL" id="KAF9649028.1"/>
    </source>
</evidence>
<keyword evidence="2" id="KW-1185">Reference proteome</keyword>
<protein>
    <submittedName>
        <fullName evidence="1">Uncharacterized protein</fullName>
    </submittedName>
</protein>
<accession>A0ACB6ZI58</accession>
<gene>
    <name evidence="1" type="ORF">BDM02DRAFT_2006617</name>
</gene>
<sequence length="97" mass="11080">MFEYQGDIETFVVFLREFLFVFLGLLAIAFAESTAILLGRLYDSSRTVGGISTWIRRDVRPDTTHQLAVHPTLHTLRSVILLHDLDRDRGSETGCRQ</sequence>
<reference evidence="1" key="2">
    <citation type="journal article" date="2020" name="Nat. Commun.">
        <title>Large-scale genome sequencing of mycorrhizal fungi provides insights into the early evolution of symbiotic traits.</title>
        <authorList>
            <person name="Miyauchi S."/>
            <person name="Kiss E."/>
            <person name="Kuo A."/>
            <person name="Drula E."/>
            <person name="Kohler A."/>
            <person name="Sanchez-Garcia M."/>
            <person name="Morin E."/>
            <person name="Andreopoulos B."/>
            <person name="Barry K.W."/>
            <person name="Bonito G."/>
            <person name="Buee M."/>
            <person name="Carver A."/>
            <person name="Chen C."/>
            <person name="Cichocki N."/>
            <person name="Clum A."/>
            <person name="Culley D."/>
            <person name="Crous P.W."/>
            <person name="Fauchery L."/>
            <person name="Girlanda M."/>
            <person name="Hayes R.D."/>
            <person name="Keri Z."/>
            <person name="LaButti K."/>
            <person name="Lipzen A."/>
            <person name="Lombard V."/>
            <person name="Magnuson J."/>
            <person name="Maillard F."/>
            <person name="Murat C."/>
            <person name="Nolan M."/>
            <person name="Ohm R.A."/>
            <person name="Pangilinan J."/>
            <person name="Pereira M.F."/>
            <person name="Perotto S."/>
            <person name="Peter M."/>
            <person name="Pfister S."/>
            <person name="Riley R."/>
            <person name="Sitrit Y."/>
            <person name="Stielow J.B."/>
            <person name="Szollosi G."/>
            <person name="Zifcakova L."/>
            <person name="Stursova M."/>
            <person name="Spatafora J.W."/>
            <person name="Tedersoo L."/>
            <person name="Vaario L.M."/>
            <person name="Yamada A."/>
            <person name="Yan M."/>
            <person name="Wang P."/>
            <person name="Xu J."/>
            <person name="Bruns T."/>
            <person name="Baldrian P."/>
            <person name="Vilgalys R."/>
            <person name="Dunand C."/>
            <person name="Henrissat B."/>
            <person name="Grigoriev I.V."/>
            <person name="Hibbett D."/>
            <person name="Nagy L.G."/>
            <person name="Martin F.M."/>
        </authorList>
    </citation>
    <scope>NUCLEOTIDE SEQUENCE</scope>
    <source>
        <strain evidence="1">P2</strain>
    </source>
</reference>
<proteinExistence type="predicted"/>
<organism evidence="1 2">
    <name type="scientific">Thelephora ganbajun</name>
    <name type="common">Ganba fungus</name>
    <dbReference type="NCBI Taxonomy" id="370292"/>
    <lineage>
        <taxon>Eukaryota</taxon>
        <taxon>Fungi</taxon>
        <taxon>Dikarya</taxon>
        <taxon>Basidiomycota</taxon>
        <taxon>Agaricomycotina</taxon>
        <taxon>Agaricomycetes</taxon>
        <taxon>Thelephorales</taxon>
        <taxon>Thelephoraceae</taxon>
        <taxon>Thelephora</taxon>
    </lineage>
</organism>
<dbReference type="EMBL" id="MU118004">
    <property type="protein sequence ID" value="KAF9649028.1"/>
    <property type="molecule type" value="Genomic_DNA"/>
</dbReference>
<name>A0ACB6ZI58_THEGA</name>
<reference evidence="1" key="1">
    <citation type="submission" date="2019-10" db="EMBL/GenBank/DDBJ databases">
        <authorList>
            <consortium name="DOE Joint Genome Institute"/>
            <person name="Kuo A."/>
            <person name="Miyauchi S."/>
            <person name="Kiss E."/>
            <person name="Drula E."/>
            <person name="Kohler A."/>
            <person name="Sanchez-Garcia M."/>
            <person name="Andreopoulos B."/>
            <person name="Barry K.W."/>
            <person name="Bonito G."/>
            <person name="Buee M."/>
            <person name="Carver A."/>
            <person name="Chen C."/>
            <person name="Cichocki N."/>
            <person name="Clum A."/>
            <person name="Culley D."/>
            <person name="Crous P.W."/>
            <person name="Fauchery L."/>
            <person name="Girlanda M."/>
            <person name="Hayes R."/>
            <person name="Keri Z."/>
            <person name="Labutti K."/>
            <person name="Lipzen A."/>
            <person name="Lombard V."/>
            <person name="Magnuson J."/>
            <person name="Maillard F."/>
            <person name="Morin E."/>
            <person name="Murat C."/>
            <person name="Nolan M."/>
            <person name="Ohm R."/>
            <person name="Pangilinan J."/>
            <person name="Pereira M."/>
            <person name="Perotto S."/>
            <person name="Peter M."/>
            <person name="Riley R."/>
            <person name="Sitrit Y."/>
            <person name="Stielow B."/>
            <person name="Szollosi G."/>
            <person name="Zifcakova L."/>
            <person name="Stursova M."/>
            <person name="Spatafora J.W."/>
            <person name="Tedersoo L."/>
            <person name="Vaario L.-M."/>
            <person name="Yamada A."/>
            <person name="Yan M."/>
            <person name="Wang P."/>
            <person name="Xu J."/>
            <person name="Bruns T."/>
            <person name="Baldrian P."/>
            <person name="Vilgalys R."/>
            <person name="Henrissat B."/>
            <person name="Grigoriev I.V."/>
            <person name="Hibbett D."/>
            <person name="Nagy L.G."/>
            <person name="Martin F.M."/>
        </authorList>
    </citation>
    <scope>NUCLEOTIDE SEQUENCE</scope>
    <source>
        <strain evidence="1">P2</strain>
    </source>
</reference>
<dbReference type="Proteomes" id="UP000886501">
    <property type="component" value="Unassembled WGS sequence"/>
</dbReference>
<evidence type="ECO:0000313" key="2">
    <source>
        <dbReference type="Proteomes" id="UP000886501"/>
    </source>
</evidence>
<comment type="caution">
    <text evidence="1">The sequence shown here is derived from an EMBL/GenBank/DDBJ whole genome shotgun (WGS) entry which is preliminary data.</text>
</comment>